<reference evidence="2" key="1">
    <citation type="submission" date="2018-11" db="EMBL/GenBank/DDBJ databases">
        <authorList>
            <consortium name="Genoscope - CEA"/>
            <person name="William W."/>
        </authorList>
    </citation>
    <scope>NUCLEOTIDE SEQUENCE [LARGE SCALE GENOMIC DNA]</scope>
    <source>
        <strain evidence="2">T9AD</strain>
    </source>
</reference>
<dbReference type="RefSeq" id="WP_037050078.1">
    <property type="nucleotide sequence ID" value="NZ_CP068551.1"/>
</dbReference>
<dbReference type="PROSITE" id="PS51257">
    <property type="entry name" value="PROKAR_LIPOPROTEIN"/>
    <property type="match status" value="1"/>
</dbReference>
<gene>
    <name evidence="2" type="ORF">POT9AD_2902</name>
</gene>
<evidence type="ECO:0000256" key="1">
    <source>
        <dbReference type="SAM" id="MobiDB-lite"/>
    </source>
</evidence>
<sequence>MVRWMLLGIVGVLLGGCAGDPHTAREKACRVFSPAQIETPSSQGSGSIDGQSGANGGMPSQRCD</sequence>
<proteinExistence type="predicted"/>
<feature type="compositionally biased region" description="Low complexity" evidence="1">
    <location>
        <begin position="41"/>
        <end position="52"/>
    </location>
</feature>
<accession>A0A653B5L1</accession>
<name>A0A653B5L1_ECTOL</name>
<evidence type="ECO:0000313" key="2">
    <source>
        <dbReference type="EMBL" id="VDN63877.1"/>
    </source>
</evidence>
<dbReference type="AlphaFoldDB" id="A0A653B5L1"/>
<feature type="region of interest" description="Disordered" evidence="1">
    <location>
        <begin position="34"/>
        <end position="64"/>
    </location>
</feature>
<dbReference type="EMBL" id="LR130779">
    <property type="protein sequence ID" value="VDN63877.1"/>
    <property type="molecule type" value="Genomic_DNA"/>
</dbReference>
<organism evidence="2">
    <name type="scientific">Ectopseudomonas oleovorans</name>
    <name type="common">Pseudomonas oleovorans</name>
    <dbReference type="NCBI Taxonomy" id="301"/>
    <lineage>
        <taxon>Bacteria</taxon>
        <taxon>Pseudomonadati</taxon>
        <taxon>Pseudomonadota</taxon>
        <taxon>Gammaproteobacteria</taxon>
        <taxon>Pseudomonadales</taxon>
        <taxon>Pseudomonadaceae</taxon>
        <taxon>Ectopseudomonas</taxon>
    </lineage>
</organism>
<protein>
    <submittedName>
        <fullName evidence="2">Uncharacterized protein</fullName>
    </submittedName>
</protein>